<protein>
    <submittedName>
        <fullName evidence="11">Sigma-54-dependent Fis family transcriptional regulator</fullName>
    </submittedName>
</protein>
<dbReference type="GO" id="GO:0005524">
    <property type="term" value="F:ATP binding"/>
    <property type="evidence" value="ECO:0007669"/>
    <property type="project" value="UniProtKB-KW"/>
</dbReference>
<keyword evidence="6" id="KW-0238">DNA-binding</keyword>
<dbReference type="InterPro" id="IPR058031">
    <property type="entry name" value="AAA_lid_NorR"/>
</dbReference>
<evidence type="ECO:0000256" key="5">
    <source>
        <dbReference type="ARBA" id="ARBA00023015"/>
    </source>
</evidence>
<evidence type="ECO:0000259" key="10">
    <source>
        <dbReference type="PROSITE" id="PS50110"/>
    </source>
</evidence>
<dbReference type="SUPFAM" id="SSF46689">
    <property type="entry name" value="Homeodomain-like"/>
    <property type="match status" value="1"/>
</dbReference>
<dbReference type="EMBL" id="WBUI01000002">
    <property type="protein sequence ID" value="KAB2934727.1"/>
    <property type="molecule type" value="Genomic_DNA"/>
</dbReference>
<feature type="modified residue" description="4-aspartylphosphate" evidence="8">
    <location>
        <position position="51"/>
    </location>
</feature>
<evidence type="ECO:0000256" key="4">
    <source>
        <dbReference type="ARBA" id="ARBA00023012"/>
    </source>
</evidence>
<gene>
    <name evidence="11" type="ORF">F9K24_02830</name>
</gene>
<dbReference type="InterPro" id="IPR025943">
    <property type="entry name" value="Sigma_54_int_dom_ATP-bd_2"/>
</dbReference>
<dbReference type="PROSITE" id="PS00676">
    <property type="entry name" value="SIGMA54_INTERACT_2"/>
    <property type="match status" value="1"/>
</dbReference>
<dbReference type="RefSeq" id="WP_002771903.1">
    <property type="nucleotide sequence ID" value="NZ_JQDG01000038.1"/>
</dbReference>
<keyword evidence="4" id="KW-0902">Two-component regulatory system</keyword>
<dbReference type="PANTHER" id="PTHR32071">
    <property type="entry name" value="TRANSCRIPTIONAL REGULATORY PROTEIN"/>
    <property type="match status" value="1"/>
</dbReference>
<dbReference type="Pfam" id="PF00158">
    <property type="entry name" value="Sigma54_activat"/>
    <property type="match status" value="1"/>
</dbReference>
<dbReference type="FunFam" id="3.40.50.2300:FF:000018">
    <property type="entry name" value="DNA-binding transcriptional regulator NtrC"/>
    <property type="match status" value="1"/>
</dbReference>
<organism evidence="11 12">
    <name type="scientific">Leptonema illini</name>
    <dbReference type="NCBI Taxonomy" id="183"/>
    <lineage>
        <taxon>Bacteria</taxon>
        <taxon>Pseudomonadati</taxon>
        <taxon>Spirochaetota</taxon>
        <taxon>Spirochaetia</taxon>
        <taxon>Leptospirales</taxon>
        <taxon>Leptospiraceae</taxon>
        <taxon>Leptonema</taxon>
    </lineage>
</organism>
<keyword evidence="1 8" id="KW-0597">Phosphoprotein</keyword>
<comment type="caution">
    <text evidence="11">The sequence shown here is derived from an EMBL/GenBank/DDBJ whole genome shotgun (WGS) entry which is preliminary data.</text>
</comment>
<dbReference type="Gene3D" id="1.10.10.60">
    <property type="entry name" value="Homeodomain-like"/>
    <property type="match status" value="1"/>
</dbReference>
<dbReference type="InterPro" id="IPR001789">
    <property type="entry name" value="Sig_transdc_resp-reg_receiver"/>
</dbReference>
<dbReference type="Gene3D" id="1.10.8.60">
    <property type="match status" value="1"/>
</dbReference>
<dbReference type="SMART" id="SM00382">
    <property type="entry name" value="AAA"/>
    <property type="match status" value="1"/>
</dbReference>
<feature type="domain" description="Sigma-54 factor interaction" evidence="9">
    <location>
        <begin position="135"/>
        <end position="364"/>
    </location>
</feature>
<dbReference type="OrthoDB" id="9803970at2"/>
<dbReference type="InterPro" id="IPR025944">
    <property type="entry name" value="Sigma_54_int_dom_CS"/>
</dbReference>
<dbReference type="GO" id="GO:0006355">
    <property type="term" value="P:regulation of DNA-templated transcription"/>
    <property type="evidence" value="ECO:0007669"/>
    <property type="project" value="InterPro"/>
</dbReference>
<dbReference type="AlphaFoldDB" id="A0A833H406"/>
<dbReference type="PROSITE" id="PS00688">
    <property type="entry name" value="SIGMA54_INTERACT_3"/>
    <property type="match status" value="1"/>
</dbReference>
<keyword evidence="5" id="KW-0805">Transcription regulation</keyword>
<evidence type="ECO:0000313" key="11">
    <source>
        <dbReference type="EMBL" id="KAB2934727.1"/>
    </source>
</evidence>
<evidence type="ECO:0000256" key="3">
    <source>
        <dbReference type="ARBA" id="ARBA00022840"/>
    </source>
</evidence>
<evidence type="ECO:0000256" key="7">
    <source>
        <dbReference type="ARBA" id="ARBA00023163"/>
    </source>
</evidence>
<evidence type="ECO:0000256" key="1">
    <source>
        <dbReference type="ARBA" id="ARBA00022553"/>
    </source>
</evidence>
<dbReference type="Pfam" id="PF00072">
    <property type="entry name" value="Response_reg"/>
    <property type="match status" value="1"/>
</dbReference>
<dbReference type="InterPro" id="IPR002197">
    <property type="entry name" value="HTH_Fis"/>
</dbReference>
<dbReference type="InterPro" id="IPR002078">
    <property type="entry name" value="Sigma_54_int"/>
</dbReference>
<dbReference type="Gene3D" id="3.40.50.2300">
    <property type="match status" value="1"/>
</dbReference>
<sequence>MKVYVIDDDRSIRTSLKEILEDEDFVVEQFATGKSAVKALEKERPALILLDLWLGKEDGLEVLDEIRRMYPALPVLMISGHGTIEQAVAATKKGAVDFLEKPLSIQSILDKIHAVLHVEPNVAKKKEVQLDFDEIIGDSEQILRVKQAIAQAARTNARVFIFGENGTGKELVARAIFRNSSRSDKPFVDLNCAAIPAELIESELFGHEKGAFTGAADRRIGKFEQADEGTLFLDEICDMAMTMQAKVLRVLEEQRFQRVGGNESISVDVRVIAATNIDPQQAIRDGRFREDLYYRLNVIPINMPALRERMGDIPLLLDHFLRQAVKANGLPAKVFTPGAIDLLARYEWPGNVRELKNVVERLAILSEGEQIDVNQVADSLFRPDQDDQFPGLDLRSARRDFEKKYIMQALKQFEKNISRTARFLGMERTHLHRKLKTLKINLDEL</sequence>
<dbReference type="PANTHER" id="PTHR32071:SF17">
    <property type="entry name" value="TRANSCRIPTIONAL REGULATOR (NTRC FAMILY)"/>
    <property type="match status" value="1"/>
</dbReference>
<dbReference type="PRINTS" id="PR01590">
    <property type="entry name" value="HTHFIS"/>
</dbReference>
<dbReference type="CDD" id="cd00009">
    <property type="entry name" value="AAA"/>
    <property type="match status" value="1"/>
</dbReference>
<proteinExistence type="predicted"/>
<dbReference type="Pfam" id="PF02954">
    <property type="entry name" value="HTH_8"/>
    <property type="match status" value="1"/>
</dbReference>
<dbReference type="PROSITE" id="PS50110">
    <property type="entry name" value="RESPONSE_REGULATORY"/>
    <property type="match status" value="1"/>
</dbReference>
<dbReference type="SUPFAM" id="SSF52540">
    <property type="entry name" value="P-loop containing nucleoside triphosphate hydrolases"/>
    <property type="match status" value="1"/>
</dbReference>
<dbReference type="InterPro" id="IPR003593">
    <property type="entry name" value="AAA+_ATPase"/>
</dbReference>
<evidence type="ECO:0000259" key="9">
    <source>
        <dbReference type="PROSITE" id="PS50045"/>
    </source>
</evidence>
<evidence type="ECO:0000256" key="6">
    <source>
        <dbReference type="ARBA" id="ARBA00023125"/>
    </source>
</evidence>
<dbReference type="InterPro" id="IPR027417">
    <property type="entry name" value="P-loop_NTPase"/>
</dbReference>
<name>A0A833H406_9LEPT</name>
<dbReference type="Gene3D" id="3.40.50.300">
    <property type="entry name" value="P-loop containing nucleotide triphosphate hydrolases"/>
    <property type="match status" value="1"/>
</dbReference>
<dbReference type="Pfam" id="PF25601">
    <property type="entry name" value="AAA_lid_14"/>
    <property type="match status" value="1"/>
</dbReference>
<dbReference type="Proteomes" id="UP000460298">
    <property type="component" value="Unassembled WGS sequence"/>
</dbReference>
<dbReference type="SMART" id="SM00448">
    <property type="entry name" value="REC"/>
    <property type="match status" value="1"/>
</dbReference>
<keyword evidence="2" id="KW-0547">Nucleotide-binding</keyword>
<reference evidence="11 12" key="1">
    <citation type="submission" date="2019-10" db="EMBL/GenBank/DDBJ databases">
        <title>Extracellular Electron Transfer in a Candidatus Methanoperedens spp. Enrichment Culture.</title>
        <authorList>
            <person name="Berger S."/>
            <person name="Rangel Shaw D."/>
            <person name="Berben T."/>
            <person name="In 'T Zandt M."/>
            <person name="Frank J."/>
            <person name="Reimann J."/>
            <person name="Jetten M.S.M."/>
            <person name="Welte C.U."/>
        </authorList>
    </citation>
    <scope>NUCLEOTIDE SEQUENCE [LARGE SCALE GENOMIC DNA]</scope>
    <source>
        <strain evidence="11">SB12</strain>
    </source>
</reference>
<keyword evidence="7" id="KW-0804">Transcription</keyword>
<dbReference type="PROSITE" id="PS50045">
    <property type="entry name" value="SIGMA54_INTERACT_4"/>
    <property type="match status" value="1"/>
</dbReference>
<evidence type="ECO:0000313" key="12">
    <source>
        <dbReference type="Proteomes" id="UP000460298"/>
    </source>
</evidence>
<dbReference type="FunFam" id="3.40.50.300:FF:000006">
    <property type="entry name" value="DNA-binding transcriptional regulator NtrC"/>
    <property type="match status" value="1"/>
</dbReference>
<dbReference type="GO" id="GO:0000160">
    <property type="term" value="P:phosphorelay signal transduction system"/>
    <property type="evidence" value="ECO:0007669"/>
    <property type="project" value="UniProtKB-KW"/>
</dbReference>
<dbReference type="InterPro" id="IPR011006">
    <property type="entry name" value="CheY-like_superfamily"/>
</dbReference>
<dbReference type="GO" id="GO:0043565">
    <property type="term" value="F:sequence-specific DNA binding"/>
    <property type="evidence" value="ECO:0007669"/>
    <property type="project" value="InterPro"/>
</dbReference>
<dbReference type="SUPFAM" id="SSF52172">
    <property type="entry name" value="CheY-like"/>
    <property type="match status" value="1"/>
</dbReference>
<feature type="domain" description="Response regulatory" evidence="10">
    <location>
        <begin position="2"/>
        <end position="116"/>
    </location>
</feature>
<accession>A0A833H406</accession>
<evidence type="ECO:0000256" key="8">
    <source>
        <dbReference type="PROSITE-ProRule" id="PRU00169"/>
    </source>
</evidence>
<evidence type="ECO:0000256" key="2">
    <source>
        <dbReference type="ARBA" id="ARBA00022741"/>
    </source>
</evidence>
<keyword evidence="3" id="KW-0067">ATP-binding</keyword>
<dbReference type="InterPro" id="IPR009057">
    <property type="entry name" value="Homeodomain-like_sf"/>
</dbReference>